<dbReference type="Proteomes" id="UP000054018">
    <property type="component" value="Unassembled WGS sequence"/>
</dbReference>
<gene>
    <name evidence="1" type="ORF">PISMIDRAFT_684410</name>
</gene>
<reference evidence="1 2" key="1">
    <citation type="submission" date="2014-04" db="EMBL/GenBank/DDBJ databases">
        <authorList>
            <consortium name="DOE Joint Genome Institute"/>
            <person name="Kuo A."/>
            <person name="Kohler A."/>
            <person name="Costa M.D."/>
            <person name="Nagy L.G."/>
            <person name="Floudas D."/>
            <person name="Copeland A."/>
            <person name="Barry K.W."/>
            <person name="Cichocki N."/>
            <person name="Veneault-Fourrey C."/>
            <person name="LaButti K."/>
            <person name="Lindquist E.A."/>
            <person name="Lipzen A."/>
            <person name="Lundell T."/>
            <person name="Morin E."/>
            <person name="Murat C."/>
            <person name="Sun H."/>
            <person name="Tunlid A."/>
            <person name="Henrissat B."/>
            <person name="Grigoriev I.V."/>
            <person name="Hibbett D.S."/>
            <person name="Martin F."/>
            <person name="Nordberg H.P."/>
            <person name="Cantor M.N."/>
            <person name="Hua S.X."/>
        </authorList>
    </citation>
    <scope>NUCLEOTIDE SEQUENCE [LARGE SCALE GENOMIC DNA]</scope>
    <source>
        <strain evidence="1 2">441</strain>
    </source>
</reference>
<keyword evidence="2" id="KW-1185">Reference proteome</keyword>
<accession>A0A0C9YNA4</accession>
<evidence type="ECO:0000313" key="2">
    <source>
        <dbReference type="Proteomes" id="UP000054018"/>
    </source>
</evidence>
<sequence>MAKVCYPKAPRQINIGAMLQMGDRRTQPEWRNIRARKEAEEPCTWGGERYPRQRKELTRTRWCIREDEQ</sequence>
<proteinExistence type="predicted"/>
<organism evidence="1 2">
    <name type="scientific">Pisolithus microcarpus 441</name>
    <dbReference type="NCBI Taxonomy" id="765257"/>
    <lineage>
        <taxon>Eukaryota</taxon>
        <taxon>Fungi</taxon>
        <taxon>Dikarya</taxon>
        <taxon>Basidiomycota</taxon>
        <taxon>Agaricomycotina</taxon>
        <taxon>Agaricomycetes</taxon>
        <taxon>Agaricomycetidae</taxon>
        <taxon>Boletales</taxon>
        <taxon>Sclerodermatineae</taxon>
        <taxon>Pisolithaceae</taxon>
        <taxon>Pisolithus</taxon>
    </lineage>
</organism>
<dbReference type="AlphaFoldDB" id="A0A0C9YNA4"/>
<evidence type="ECO:0000313" key="1">
    <source>
        <dbReference type="EMBL" id="KIK18221.1"/>
    </source>
</evidence>
<reference evidence="2" key="2">
    <citation type="submission" date="2015-01" db="EMBL/GenBank/DDBJ databases">
        <title>Evolutionary Origins and Diversification of the Mycorrhizal Mutualists.</title>
        <authorList>
            <consortium name="DOE Joint Genome Institute"/>
            <consortium name="Mycorrhizal Genomics Consortium"/>
            <person name="Kohler A."/>
            <person name="Kuo A."/>
            <person name="Nagy L.G."/>
            <person name="Floudas D."/>
            <person name="Copeland A."/>
            <person name="Barry K.W."/>
            <person name="Cichocki N."/>
            <person name="Veneault-Fourrey C."/>
            <person name="LaButti K."/>
            <person name="Lindquist E.A."/>
            <person name="Lipzen A."/>
            <person name="Lundell T."/>
            <person name="Morin E."/>
            <person name="Murat C."/>
            <person name="Riley R."/>
            <person name="Ohm R."/>
            <person name="Sun H."/>
            <person name="Tunlid A."/>
            <person name="Henrissat B."/>
            <person name="Grigoriev I.V."/>
            <person name="Hibbett D.S."/>
            <person name="Martin F."/>
        </authorList>
    </citation>
    <scope>NUCLEOTIDE SEQUENCE [LARGE SCALE GENOMIC DNA]</scope>
    <source>
        <strain evidence="2">441</strain>
    </source>
</reference>
<dbReference type="HOGENOM" id="CLU_2776870_0_0_1"/>
<protein>
    <submittedName>
        <fullName evidence="1">Uncharacterized protein</fullName>
    </submittedName>
</protein>
<name>A0A0C9YNA4_9AGAM</name>
<dbReference type="EMBL" id="KN833810">
    <property type="protein sequence ID" value="KIK18221.1"/>
    <property type="molecule type" value="Genomic_DNA"/>
</dbReference>